<evidence type="ECO:0000313" key="2">
    <source>
        <dbReference type="EMBL" id="KAJ7333348.1"/>
    </source>
</evidence>
<dbReference type="AlphaFoldDB" id="A0AAD6ZPJ5"/>
<evidence type="ECO:0000256" key="1">
    <source>
        <dbReference type="SAM" id="SignalP"/>
    </source>
</evidence>
<protein>
    <submittedName>
        <fullName evidence="2">Uncharacterized protein</fullName>
    </submittedName>
</protein>
<gene>
    <name evidence="2" type="ORF">DFH08DRAFT_814460</name>
</gene>
<accession>A0AAD6ZPJ5</accession>
<dbReference type="EMBL" id="JARIHO010000034">
    <property type="protein sequence ID" value="KAJ7333348.1"/>
    <property type="molecule type" value="Genomic_DNA"/>
</dbReference>
<keyword evidence="3" id="KW-1185">Reference proteome</keyword>
<reference evidence="2" key="1">
    <citation type="submission" date="2023-03" db="EMBL/GenBank/DDBJ databases">
        <title>Massive genome expansion in bonnet fungi (Mycena s.s.) driven by repeated elements and novel gene families across ecological guilds.</title>
        <authorList>
            <consortium name="Lawrence Berkeley National Laboratory"/>
            <person name="Harder C.B."/>
            <person name="Miyauchi S."/>
            <person name="Viragh M."/>
            <person name="Kuo A."/>
            <person name="Thoen E."/>
            <person name="Andreopoulos B."/>
            <person name="Lu D."/>
            <person name="Skrede I."/>
            <person name="Drula E."/>
            <person name="Henrissat B."/>
            <person name="Morin E."/>
            <person name="Kohler A."/>
            <person name="Barry K."/>
            <person name="LaButti K."/>
            <person name="Morin E."/>
            <person name="Salamov A."/>
            <person name="Lipzen A."/>
            <person name="Mereny Z."/>
            <person name="Hegedus B."/>
            <person name="Baldrian P."/>
            <person name="Stursova M."/>
            <person name="Weitz H."/>
            <person name="Taylor A."/>
            <person name="Grigoriev I.V."/>
            <person name="Nagy L.G."/>
            <person name="Martin F."/>
            <person name="Kauserud H."/>
        </authorList>
    </citation>
    <scope>NUCLEOTIDE SEQUENCE</scope>
    <source>
        <strain evidence="2">CBHHK002</strain>
    </source>
</reference>
<name>A0AAD6ZPJ5_9AGAR</name>
<keyword evidence="1" id="KW-0732">Signal</keyword>
<feature type="chain" id="PRO_5042189549" evidence="1">
    <location>
        <begin position="16"/>
        <end position="219"/>
    </location>
</feature>
<comment type="caution">
    <text evidence="2">The sequence shown here is derived from an EMBL/GenBank/DDBJ whole genome shotgun (WGS) entry which is preliminary data.</text>
</comment>
<sequence length="219" mass="23918">MPVLAPLHLALSTLALPLAPPPLSQLRPLLTPPVTRSPLPDGIRTPEHFCQPLPPGHIIIGHPPLKATLQNGRQPGLPLKASLVRTYWHPPPVAKTKAKPPLWRMPQTKALVLGVPNCIFRGYPSLSAAHAAFDYAHRRLWTRSLNDAGRQPIAATALPLPITDTDTVNSLNSSEANNDTCLECQLNTLGVRNSTHKRVVGKASALESRLTVYYLRIRV</sequence>
<dbReference type="Proteomes" id="UP001218218">
    <property type="component" value="Unassembled WGS sequence"/>
</dbReference>
<proteinExistence type="predicted"/>
<feature type="signal peptide" evidence="1">
    <location>
        <begin position="1"/>
        <end position="15"/>
    </location>
</feature>
<evidence type="ECO:0000313" key="3">
    <source>
        <dbReference type="Proteomes" id="UP001218218"/>
    </source>
</evidence>
<organism evidence="2 3">
    <name type="scientific">Mycena albidolilacea</name>
    <dbReference type="NCBI Taxonomy" id="1033008"/>
    <lineage>
        <taxon>Eukaryota</taxon>
        <taxon>Fungi</taxon>
        <taxon>Dikarya</taxon>
        <taxon>Basidiomycota</taxon>
        <taxon>Agaricomycotina</taxon>
        <taxon>Agaricomycetes</taxon>
        <taxon>Agaricomycetidae</taxon>
        <taxon>Agaricales</taxon>
        <taxon>Marasmiineae</taxon>
        <taxon>Mycenaceae</taxon>
        <taxon>Mycena</taxon>
    </lineage>
</organism>